<dbReference type="RefSeq" id="WP_010933991.1">
    <property type="nucleotide sequence ID" value="NZ_LSZF01000018.1"/>
</dbReference>
<protein>
    <submittedName>
        <fullName evidence="1">Uncharacterized protein</fullName>
    </submittedName>
</protein>
<accession>A0A854NI72</accession>
<dbReference type="AlphaFoldDB" id="A0A854NI72"/>
<name>A0A854NI72_CORDP</name>
<comment type="caution">
    <text evidence="1">The sequence shown here is derived from an EMBL/GenBank/DDBJ whole genome shotgun (WGS) entry which is preliminary data.</text>
</comment>
<evidence type="ECO:0000313" key="2">
    <source>
        <dbReference type="Proteomes" id="UP000197692"/>
    </source>
</evidence>
<gene>
    <name evidence="1" type="ORF">AY602_01235</name>
</gene>
<proteinExistence type="predicted"/>
<dbReference type="EMBL" id="LSZF01000018">
    <property type="protein sequence ID" value="OWM35427.1"/>
    <property type="molecule type" value="Genomic_DNA"/>
</dbReference>
<organism evidence="1 2">
    <name type="scientific">Corynebacterium diphtheriae bv. mitis</name>
    <dbReference type="NCBI Taxonomy" id="1806053"/>
    <lineage>
        <taxon>Bacteria</taxon>
        <taxon>Bacillati</taxon>
        <taxon>Actinomycetota</taxon>
        <taxon>Actinomycetes</taxon>
        <taxon>Mycobacteriales</taxon>
        <taxon>Corynebacteriaceae</taxon>
        <taxon>Corynebacterium</taxon>
    </lineage>
</organism>
<dbReference type="Proteomes" id="UP000197692">
    <property type="component" value="Unassembled WGS sequence"/>
</dbReference>
<sequence>MDFLKQPCAPLDFDLSREQIEGMLRSARFIKGSFSTRVVGHLPIDNSFRQVSVAIENETSSSIEIMTLERGDTFCGIPLKQRKIPFQNSLKSADIDFTYDDSGIDLTNAPVSFFIEGGRVASICWHHKHRN</sequence>
<evidence type="ECO:0000313" key="1">
    <source>
        <dbReference type="EMBL" id="OWM35427.1"/>
    </source>
</evidence>
<reference evidence="2" key="1">
    <citation type="submission" date="2016-02" db="EMBL/GenBank/DDBJ databases">
        <title>Genomic analyses of a collection of pathogenic Corynebacterium diphtheriae.</title>
        <authorList>
            <person name="Sangal V."/>
            <person name="Titov L."/>
        </authorList>
    </citation>
    <scope>NUCLEOTIDE SEQUENCE [LARGE SCALE GENOMIC DNA]</scope>
    <source>
        <strain evidence="2">1438</strain>
    </source>
</reference>